<dbReference type="AlphaFoldDB" id="A0A368X4F8"/>
<keyword evidence="1" id="KW-0472">Membrane</keyword>
<evidence type="ECO:0000256" key="1">
    <source>
        <dbReference type="SAM" id="Phobius"/>
    </source>
</evidence>
<accession>A0A368X4F8</accession>
<protein>
    <submittedName>
        <fullName evidence="2">Uncharacterized protein</fullName>
    </submittedName>
</protein>
<keyword evidence="3" id="KW-1185">Reference proteome</keyword>
<dbReference type="RefSeq" id="WP_114354567.1">
    <property type="nucleotide sequence ID" value="NZ_QPJJ01000025.1"/>
</dbReference>
<keyword evidence="1" id="KW-0812">Transmembrane</keyword>
<evidence type="ECO:0000313" key="2">
    <source>
        <dbReference type="EMBL" id="RCW62579.1"/>
    </source>
</evidence>
<dbReference type="OrthoDB" id="2971544at2"/>
<reference evidence="2 3" key="1">
    <citation type="submission" date="2018-07" db="EMBL/GenBank/DDBJ databases">
        <title>Genomic Encyclopedia of Type Strains, Phase IV (KMG-IV): sequencing the most valuable type-strain genomes for metagenomic binning, comparative biology and taxonomic classification.</title>
        <authorList>
            <person name="Goeker M."/>
        </authorList>
    </citation>
    <scope>NUCLEOTIDE SEQUENCE [LARGE SCALE GENOMIC DNA]</scope>
    <source>
        <strain evidence="2 3">DSM 27696</strain>
    </source>
</reference>
<sequence>MAESQIQQGEKKKAIRFIGLGLLLLIAFGVNYLLVYDLSYTPNGYEVVAKDEESITIQTYDIFNMEEKAYTTTFSGNEKWRVESLTDSVERHKLNLYFLFTCITISSSLFIIYRKEGFSLWKAFWRGHGYSFIPPLAQLSSISSRIMDIIG</sequence>
<dbReference type="Proteomes" id="UP000252585">
    <property type="component" value="Unassembled WGS sequence"/>
</dbReference>
<feature type="transmembrane region" description="Helical" evidence="1">
    <location>
        <begin position="94"/>
        <end position="113"/>
    </location>
</feature>
<dbReference type="EMBL" id="QPJJ01000025">
    <property type="protein sequence ID" value="RCW62579.1"/>
    <property type="molecule type" value="Genomic_DNA"/>
</dbReference>
<comment type="caution">
    <text evidence="2">The sequence shown here is derived from an EMBL/GenBank/DDBJ whole genome shotgun (WGS) entry which is preliminary data.</text>
</comment>
<proteinExistence type="predicted"/>
<organism evidence="2 3">
    <name type="scientific">Saliterribacillus persicus</name>
    <dbReference type="NCBI Taxonomy" id="930114"/>
    <lineage>
        <taxon>Bacteria</taxon>
        <taxon>Bacillati</taxon>
        <taxon>Bacillota</taxon>
        <taxon>Bacilli</taxon>
        <taxon>Bacillales</taxon>
        <taxon>Bacillaceae</taxon>
        <taxon>Saliterribacillus</taxon>
    </lineage>
</organism>
<feature type="transmembrane region" description="Helical" evidence="1">
    <location>
        <begin position="14"/>
        <end position="35"/>
    </location>
</feature>
<evidence type="ECO:0000313" key="3">
    <source>
        <dbReference type="Proteomes" id="UP000252585"/>
    </source>
</evidence>
<keyword evidence="1" id="KW-1133">Transmembrane helix</keyword>
<gene>
    <name evidence="2" type="ORF">DFR57_12522</name>
</gene>
<name>A0A368X4F8_9BACI</name>